<gene>
    <name evidence="1" type="ORF">ALC60_12987</name>
</gene>
<dbReference type="AlphaFoldDB" id="A0A151WJN5"/>
<reference evidence="1 2" key="1">
    <citation type="submission" date="2015-09" db="EMBL/GenBank/DDBJ databases">
        <title>Trachymyrmex zeteki WGS genome.</title>
        <authorList>
            <person name="Nygaard S."/>
            <person name="Hu H."/>
            <person name="Boomsma J."/>
            <person name="Zhang G."/>
        </authorList>
    </citation>
    <scope>NUCLEOTIDE SEQUENCE [LARGE SCALE GENOMIC DNA]</scope>
    <source>
        <strain evidence="1">Tzet28-1</strain>
        <tissue evidence="1">Whole body</tissue>
    </source>
</reference>
<dbReference type="EMBL" id="KQ983039">
    <property type="protein sequence ID" value="KYQ48027.1"/>
    <property type="molecule type" value="Genomic_DNA"/>
</dbReference>
<evidence type="ECO:0000313" key="1">
    <source>
        <dbReference type="EMBL" id="KYQ48027.1"/>
    </source>
</evidence>
<sequence>AAEEREEKEGPVECVWVAAYGPLIAHGPFMDPRIRERKSSSVYRRGRGTNSRTIKNLLTRGTSIAEICLQVFRCYVTHALSMQHYNDAFDLVHAFPRLLRKELPRERARARASCFIRCENEAGTDGGQRRERIESGRLQVKAKIKIADRDIVLNLTGREWTPFEYRGYLTLYKSIHWLFCSFALPRTPIAGETLKGTRGIRLAARTFSARGRLKSTMMWLEHFGSDLKLPFAMVSKERQNQKWYVYHTLKKSHYDLSSILGTENELQQVLILLAKLPSMSVLRIPTRRETAGKNVKDNGMCRVAHAWLRGMRPRNGTSVSHGVCHETWGLIARNPPLPPMGASTS</sequence>
<feature type="non-terminal residue" evidence="1">
    <location>
        <position position="1"/>
    </location>
</feature>
<protein>
    <submittedName>
        <fullName evidence="1">Uncharacterized protein</fullName>
    </submittedName>
</protein>
<keyword evidence="2" id="KW-1185">Reference proteome</keyword>
<proteinExistence type="predicted"/>
<name>A0A151WJN5_9HYME</name>
<dbReference type="Proteomes" id="UP000075809">
    <property type="component" value="Unassembled WGS sequence"/>
</dbReference>
<evidence type="ECO:0000313" key="2">
    <source>
        <dbReference type="Proteomes" id="UP000075809"/>
    </source>
</evidence>
<accession>A0A151WJN5</accession>
<organism evidence="1 2">
    <name type="scientific">Mycetomoellerius zeteki</name>
    <dbReference type="NCBI Taxonomy" id="64791"/>
    <lineage>
        <taxon>Eukaryota</taxon>
        <taxon>Metazoa</taxon>
        <taxon>Ecdysozoa</taxon>
        <taxon>Arthropoda</taxon>
        <taxon>Hexapoda</taxon>
        <taxon>Insecta</taxon>
        <taxon>Pterygota</taxon>
        <taxon>Neoptera</taxon>
        <taxon>Endopterygota</taxon>
        <taxon>Hymenoptera</taxon>
        <taxon>Apocrita</taxon>
        <taxon>Aculeata</taxon>
        <taxon>Formicoidea</taxon>
        <taxon>Formicidae</taxon>
        <taxon>Myrmicinae</taxon>
        <taxon>Mycetomoellerius</taxon>
    </lineage>
</organism>